<keyword evidence="5 8" id="KW-0805">Transcription regulation</keyword>
<protein>
    <recommendedName>
        <fullName evidence="8">Transcriptional repressor NrdR</fullName>
    </recommendedName>
</protein>
<keyword evidence="6 8" id="KW-0238">DNA-binding</keyword>
<dbReference type="Pfam" id="PF22811">
    <property type="entry name" value="Zn_ribbon_NrdR"/>
    <property type="match status" value="1"/>
</dbReference>
<reference evidence="11" key="1">
    <citation type="submission" date="2020-01" db="EMBL/GenBank/DDBJ databases">
        <authorList>
            <person name="Meier V. D."/>
            <person name="Meier V D."/>
        </authorList>
    </citation>
    <scope>NUCLEOTIDE SEQUENCE</scope>
    <source>
        <strain evidence="11">HLG_WM_MAG_09</strain>
    </source>
</reference>
<evidence type="ECO:0000256" key="2">
    <source>
        <dbReference type="ARBA" id="ARBA00022741"/>
    </source>
</evidence>
<evidence type="ECO:0000256" key="5">
    <source>
        <dbReference type="ARBA" id="ARBA00023015"/>
    </source>
</evidence>
<evidence type="ECO:0000256" key="9">
    <source>
        <dbReference type="SAM" id="MobiDB-lite"/>
    </source>
</evidence>
<dbReference type="GO" id="GO:0005524">
    <property type="term" value="F:ATP binding"/>
    <property type="evidence" value="ECO:0007669"/>
    <property type="project" value="UniProtKB-UniRule"/>
</dbReference>
<evidence type="ECO:0000313" key="11">
    <source>
        <dbReference type="EMBL" id="CAA6820790.1"/>
    </source>
</evidence>
<keyword evidence="3 8" id="KW-0863">Zinc-finger</keyword>
<keyword evidence="8" id="KW-0479">Metal-binding</keyword>
<dbReference type="InterPro" id="IPR003796">
    <property type="entry name" value="RNR_NrdR-like"/>
</dbReference>
<sequence length="171" mass="19549">MRCPFCGADDTRVIDSRLASEGEQVRRRRRCSDCSERFTTYEMAELTMPRVIKSNAAREPFNDDKLRDGIMRALEKRPVSIDQAEAVISRIRKKVLIGGDREVSSSRIGDLVLAELRNLDGVAYIRFASVYQRFSDMVEFRKMIDQLENDPSPEQRSRQIDLLAGTDNKSG</sequence>
<evidence type="ECO:0000256" key="1">
    <source>
        <dbReference type="ARBA" id="ARBA00022491"/>
    </source>
</evidence>
<evidence type="ECO:0000259" key="10">
    <source>
        <dbReference type="PROSITE" id="PS51161"/>
    </source>
</evidence>
<dbReference type="AlphaFoldDB" id="A0A6S6TVM4"/>
<evidence type="ECO:0000256" key="8">
    <source>
        <dbReference type="HAMAP-Rule" id="MF_00440"/>
    </source>
</evidence>
<feature type="region of interest" description="Disordered" evidence="9">
    <location>
        <begin position="149"/>
        <end position="171"/>
    </location>
</feature>
<evidence type="ECO:0000256" key="6">
    <source>
        <dbReference type="ARBA" id="ARBA00023125"/>
    </source>
</evidence>
<dbReference type="PROSITE" id="PS51161">
    <property type="entry name" value="ATP_CONE"/>
    <property type="match status" value="1"/>
</dbReference>
<evidence type="ECO:0000256" key="7">
    <source>
        <dbReference type="ARBA" id="ARBA00023163"/>
    </source>
</evidence>
<keyword evidence="7 8" id="KW-0804">Transcription</keyword>
<comment type="cofactor">
    <cofactor evidence="8">
        <name>Zn(2+)</name>
        <dbReference type="ChEBI" id="CHEBI:29105"/>
    </cofactor>
    <text evidence="8">Binds 1 zinc ion.</text>
</comment>
<feature type="zinc finger region" evidence="8">
    <location>
        <begin position="3"/>
        <end position="34"/>
    </location>
</feature>
<name>A0A6S6TVM4_9GAMM</name>
<keyword evidence="4 8" id="KW-0067">ATP-binding</keyword>
<dbReference type="InterPro" id="IPR055173">
    <property type="entry name" value="NrdR-like_N"/>
</dbReference>
<organism evidence="11">
    <name type="scientific">uncultured Thiotrichaceae bacterium</name>
    <dbReference type="NCBI Taxonomy" id="298394"/>
    <lineage>
        <taxon>Bacteria</taxon>
        <taxon>Pseudomonadati</taxon>
        <taxon>Pseudomonadota</taxon>
        <taxon>Gammaproteobacteria</taxon>
        <taxon>Thiotrichales</taxon>
        <taxon>Thiotrichaceae</taxon>
        <taxon>environmental samples</taxon>
    </lineage>
</organism>
<proteinExistence type="inferred from homology"/>
<dbReference type="Pfam" id="PF03477">
    <property type="entry name" value="ATP-cone"/>
    <property type="match status" value="1"/>
</dbReference>
<feature type="domain" description="ATP-cone" evidence="10">
    <location>
        <begin position="49"/>
        <end position="139"/>
    </location>
</feature>
<evidence type="ECO:0000256" key="4">
    <source>
        <dbReference type="ARBA" id="ARBA00022840"/>
    </source>
</evidence>
<keyword evidence="2 8" id="KW-0547">Nucleotide-binding</keyword>
<gene>
    <name evidence="8" type="primary">nrdR</name>
    <name evidence="11" type="ORF">HELGO_WM15673</name>
</gene>
<dbReference type="PANTHER" id="PTHR30455:SF2">
    <property type="entry name" value="TRANSCRIPTIONAL REPRESSOR NRDR"/>
    <property type="match status" value="1"/>
</dbReference>
<evidence type="ECO:0000256" key="3">
    <source>
        <dbReference type="ARBA" id="ARBA00022771"/>
    </source>
</evidence>
<dbReference type="GO" id="GO:0003677">
    <property type="term" value="F:DNA binding"/>
    <property type="evidence" value="ECO:0007669"/>
    <property type="project" value="UniProtKB-KW"/>
</dbReference>
<keyword evidence="8" id="KW-0862">Zinc</keyword>
<comment type="function">
    <text evidence="8">Negatively regulates transcription of bacterial ribonucleotide reductase nrd genes and operons by binding to NrdR-boxes.</text>
</comment>
<dbReference type="GO" id="GO:0008270">
    <property type="term" value="F:zinc ion binding"/>
    <property type="evidence" value="ECO:0007669"/>
    <property type="project" value="UniProtKB-UniRule"/>
</dbReference>
<keyword evidence="1 8" id="KW-0678">Repressor</keyword>
<dbReference type="InterPro" id="IPR005144">
    <property type="entry name" value="ATP-cone_dom"/>
</dbReference>
<dbReference type="NCBIfam" id="TIGR00244">
    <property type="entry name" value="transcriptional regulator NrdR"/>
    <property type="match status" value="1"/>
</dbReference>
<dbReference type="PANTHER" id="PTHR30455">
    <property type="entry name" value="TRANSCRIPTIONAL REPRESSOR NRDR"/>
    <property type="match status" value="1"/>
</dbReference>
<comment type="similarity">
    <text evidence="8">Belongs to the NrdR family.</text>
</comment>
<accession>A0A6S6TVM4</accession>
<dbReference type="HAMAP" id="MF_00440">
    <property type="entry name" value="NrdR"/>
    <property type="match status" value="1"/>
</dbReference>
<dbReference type="GO" id="GO:0045892">
    <property type="term" value="P:negative regulation of DNA-templated transcription"/>
    <property type="evidence" value="ECO:0007669"/>
    <property type="project" value="UniProtKB-UniRule"/>
</dbReference>
<dbReference type="EMBL" id="CACVAT010000350">
    <property type="protein sequence ID" value="CAA6820790.1"/>
    <property type="molecule type" value="Genomic_DNA"/>
</dbReference>